<name>M2SZ76_COCSN</name>
<evidence type="ECO:0000313" key="8">
    <source>
        <dbReference type="EMBL" id="EMD62082.1"/>
    </source>
</evidence>
<evidence type="ECO:0000256" key="1">
    <source>
        <dbReference type="ARBA" id="ARBA00004141"/>
    </source>
</evidence>
<dbReference type="PROSITE" id="PS50850">
    <property type="entry name" value="MFS"/>
    <property type="match status" value="1"/>
</dbReference>
<evidence type="ECO:0000256" key="4">
    <source>
        <dbReference type="ARBA" id="ARBA00022989"/>
    </source>
</evidence>
<dbReference type="GeneID" id="19141592"/>
<feature type="transmembrane region" description="Helical" evidence="6">
    <location>
        <begin position="351"/>
        <end position="371"/>
    </location>
</feature>
<dbReference type="Pfam" id="PF07690">
    <property type="entry name" value="MFS_1"/>
    <property type="match status" value="1"/>
</dbReference>
<feature type="transmembrane region" description="Helical" evidence="6">
    <location>
        <begin position="105"/>
        <end position="123"/>
    </location>
</feature>
<dbReference type="FunFam" id="1.20.1250.20:FF:000018">
    <property type="entry name" value="MFS transporter permease"/>
    <property type="match status" value="1"/>
</dbReference>
<feature type="transmembrane region" description="Helical" evidence="6">
    <location>
        <begin position="272"/>
        <end position="290"/>
    </location>
</feature>
<dbReference type="FunFam" id="1.20.1250.20:FF:000013">
    <property type="entry name" value="MFS general substrate transporter"/>
    <property type="match status" value="1"/>
</dbReference>
<evidence type="ECO:0000313" key="9">
    <source>
        <dbReference type="Proteomes" id="UP000016934"/>
    </source>
</evidence>
<dbReference type="RefSeq" id="XP_007702405.1">
    <property type="nucleotide sequence ID" value="XM_007704215.1"/>
</dbReference>
<proteinExistence type="predicted"/>
<dbReference type="KEGG" id="bsc:COCSADRAFT_94973"/>
<reference evidence="9" key="2">
    <citation type="journal article" date="2013" name="PLoS Genet.">
        <title>Comparative genome structure, secondary metabolite, and effector coding capacity across Cochliobolus pathogens.</title>
        <authorList>
            <person name="Condon B.J."/>
            <person name="Leng Y."/>
            <person name="Wu D."/>
            <person name="Bushley K.E."/>
            <person name="Ohm R.A."/>
            <person name="Otillar R."/>
            <person name="Martin J."/>
            <person name="Schackwitz W."/>
            <person name="Grimwood J."/>
            <person name="MohdZainudin N."/>
            <person name="Xue C."/>
            <person name="Wang R."/>
            <person name="Manning V.A."/>
            <person name="Dhillon B."/>
            <person name="Tu Z.J."/>
            <person name="Steffenson B.J."/>
            <person name="Salamov A."/>
            <person name="Sun H."/>
            <person name="Lowry S."/>
            <person name="LaButti K."/>
            <person name="Han J."/>
            <person name="Copeland A."/>
            <person name="Lindquist E."/>
            <person name="Barry K."/>
            <person name="Schmutz J."/>
            <person name="Baker S.E."/>
            <person name="Ciuffetti L.M."/>
            <person name="Grigoriev I.V."/>
            <person name="Zhong S."/>
            <person name="Turgeon B.G."/>
        </authorList>
    </citation>
    <scope>NUCLEOTIDE SEQUENCE [LARGE SCALE GENOMIC DNA]</scope>
    <source>
        <strain evidence="9">ND90Pr / ATCC 201652</strain>
    </source>
</reference>
<feature type="domain" description="Major facilitator superfamily (MFS) profile" evidence="7">
    <location>
        <begin position="38"/>
        <end position="469"/>
    </location>
</feature>
<dbReference type="InterPro" id="IPR020846">
    <property type="entry name" value="MFS_dom"/>
</dbReference>
<feature type="transmembrane region" description="Helical" evidence="6">
    <location>
        <begin position="199"/>
        <end position="219"/>
    </location>
</feature>
<dbReference type="OMA" id="GTFIYLQ"/>
<feature type="transmembrane region" description="Helical" evidence="6">
    <location>
        <begin position="444"/>
        <end position="466"/>
    </location>
</feature>
<feature type="transmembrane region" description="Helical" evidence="6">
    <location>
        <begin position="377"/>
        <end position="398"/>
    </location>
</feature>
<evidence type="ECO:0000256" key="6">
    <source>
        <dbReference type="SAM" id="Phobius"/>
    </source>
</evidence>
<dbReference type="InterPro" id="IPR011701">
    <property type="entry name" value="MFS"/>
</dbReference>
<dbReference type="GO" id="GO:0022857">
    <property type="term" value="F:transmembrane transporter activity"/>
    <property type="evidence" value="ECO:0007669"/>
    <property type="project" value="InterPro"/>
</dbReference>
<reference evidence="8 9" key="1">
    <citation type="journal article" date="2012" name="PLoS Pathog.">
        <title>Diverse lifestyles and strategies of plant pathogenesis encoded in the genomes of eighteen Dothideomycetes fungi.</title>
        <authorList>
            <person name="Ohm R.A."/>
            <person name="Feau N."/>
            <person name="Henrissat B."/>
            <person name="Schoch C.L."/>
            <person name="Horwitz B.A."/>
            <person name="Barry K.W."/>
            <person name="Condon B.J."/>
            <person name="Copeland A.C."/>
            <person name="Dhillon B."/>
            <person name="Glaser F."/>
            <person name="Hesse C.N."/>
            <person name="Kosti I."/>
            <person name="LaButti K."/>
            <person name="Lindquist E.A."/>
            <person name="Lucas S."/>
            <person name="Salamov A.A."/>
            <person name="Bradshaw R.E."/>
            <person name="Ciuffetti L."/>
            <person name="Hamelin R.C."/>
            <person name="Kema G.H.J."/>
            <person name="Lawrence C."/>
            <person name="Scott J.A."/>
            <person name="Spatafora J.W."/>
            <person name="Turgeon B.G."/>
            <person name="de Wit P.J.G.M."/>
            <person name="Zhong S."/>
            <person name="Goodwin S.B."/>
            <person name="Grigoriev I.V."/>
        </authorList>
    </citation>
    <scope>NUCLEOTIDE SEQUENCE [LARGE SCALE GENOMIC DNA]</scope>
    <source>
        <strain evidence="9">ND90Pr / ATCC 201652</strain>
    </source>
</reference>
<feature type="transmembrane region" description="Helical" evidence="6">
    <location>
        <begin position="166"/>
        <end position="187"/>
    </location>
</feature>
<dbReference type="HOGENOM" id="CLU_001265_0_1_1"/>
<keyword evidence="4 6" id="KW-1133">Transmembrane helix</keyword>
<dbReference type="SUPFAM" id="SSF103473">
    <property type="entry name" value="MFS general substrate transporter"/>
    <property type="match status" value="1"/>
</dbReference>
<evidence type="ECO:0000256" key="2">
    <source>
        <dbReference type="ARBA" id="ARBA00022448"/>
    </source>
</evidence>
<dbReference type="PANTHER" id="PTHR43791:SF5">
    <property type="entry name" value="MAJOR FACILITATOR SUPERFAMILY (MFS) PROFILE DOMAIN-CONTAINING PROTEIN"/>
    <property type="match status" value="1"/>
</dbReference>
<dbReference type="EMBL" id="KB445647">
    <property type="protein sequence ID" value="EMD62082.1"/>
    <property type="molecule type" value="Genomic_DNA"/>
</dbReference>
<keyword evidence="5 6" id="KW-0472">Membrane</keyword>
<sequence length="499" mass="55375">MEKPHNPKSTHIEKATTIPEDFDPALDKRLNRKFDMRILPWLFGIWLFSFIDRSNIGNARIAGLTTSLSITTGTRFNIALLVFYIPYILVDVPSNLLVKRLRAGIYLPTLITAWGLVCTMTGFVKSFAGLVACRLLLGLFEGGILGGVIIYLAMFYRRGEMLLRSGLFYCAAPLSGAFGGLLASGLARIRVGGYERWPWIFFIEGAATVVFGVVCFFFMPDTPAAAHFLTDEEKEWALRRMRIDAGGSTDVDVDDEKFSWYWVKMALLAPQTYLSAFIWFFLLVPLYVSITEKDSAILMYSQSFSLFLPSIIAGMGYQSTTAQLFTVPPNIAAFLTVIGTAYASDKLKNRGYFIIGGCVLGICGYIMLIVAKTNAVRYAGTFLVAIGVFQGSPMLMGWASNNLAPHYVRAVGIGLIISIANCSAFIGTFIYLQRDAPRYILGHSISLGALVITIILAAMQCLYLSWENKKRRNGERDGRILQSDAGRLGHRHPSFRFTL</sequence>
<feature type="transmembrane region" description="Helical" evidence="6">
    <location>
        <begin position="297"/>
        <end position="317"/>
    </location>
</feature>
<organism evidence="8 9">
    <name type="scientific">Cochliobolus sativus (strain ND90Pr / ATCC 201652)</name>
    <name type="common">Common root rot and spot blotch fungus</name>
    <name type="synonym">Bipolaris sorokiniana</name>
    <dbReference type="NCBI Taxonomy" id="665912"/>
    <lineage>
        <taxon>Eukaryota</taxon>
        <taxon>Fungi</taxon>
        <taxon>Dikarya</taxon>
        <taxon>Ascomycota</taxon>
        <taxon>Pezizomycotina</taxon>
        <taxon>Dothideomycetes</taxon>
        <taxon>Pleosporomycetidae</taxon>
        <taxon>Pleosporales</taxon>
        <taxon>Pleosporineae</taxon>
        <taxon>Pleosporaceae</taxon>
        <taxon>Bipolaris</taxon>
    </lineage>
</organism>
<dbReference type="Gene3D" id="1.20.1250.20">
    <property type="entry name" value="MFS general substrate transporter like domains"/>
    <property type="match status" value="2"/>
</dbReference>
<dbReference type="OrthoDB" id="2962993at2759"/>
<feature type="transmembrane region" description="Helical" evidence="6">
    <location>
        <begin position="410"/>
        <end position="432"/>
    </location>
</feature>
<accession>M2SZ76</accession>
<dbReference type="PANTHER" id="PTHR43791">
    <property type="entry name" value="PERMEASE-RELATED"/>
    <property type="match status" value="1"/>
</dbReference>
<feature type="transmembrane region" description="Helical" evidence="6">
    <location>
        <begin position="323"/>
        <end position="344"/>
    </location>
</feature>
<feature type="transmembrane region" description="Helical" evidence="6">
    <location>
        <begin position="34"/>
        <end position="51"/>
    </location>
</feature>
<evidence type="ECO:0000256" key="3">
    <source>
        <dbReference type="ARBA" id="ARBA00022692"/>
    </source>
</evidence>
<gene>
    <name evidence="8" type="ORF">COCSADRAFT_94973</name>
</gene>
<keyword evidence="2" id="KW-0813">Transport</keyword>
<comment type="subcellular location">
    <subcellularLocation>
        <location evidence="1">Membrane</location>
        <topology evidence="1">Multi-pass membrane protein</topology>
    </subcellularLocation>
</comment>
<dbReference type="GO" id="GO:0016020">
    <property type="term" value="C:membrane"/>
    <property type="evidence" value="ECO:0007669"/>
    <property type="project" value="UniProtKB-SubCell"/>
</dbReference>
<protein>
    <recommendedName>
        <fullName evidence="7">Major facilitator superfamily (MFS) profile domain-containing protein</fullName>
    </recommendedName>
</protein>
<keyword evidence="3 6" id="KW-0812">Transmembrane</keyword>
<dbReference type="InterPro" id="IPR036259">
    <property type="entry name" value="MFS_trans_sf"/>
</dbReference>
<dbReference type="eggNOG" id="KOG2533">
    <property type="taxonomic scope" value="Eukaryota"/>
</dbReference>
<evidence type="ECO:0000256" key="5">
    <source>
        <dbReference type="ARBA" id="ARBA00023136"/>
    </source>
</evidence>
<feature type="transmembrane region" description="Helical" evidence="6">
    <location>
        <begin position="135"/>
        <end position="154"/>
    </location>
</feature>
<keyword evidence="9" id="KW-1185">Reference proteome</keyword>
<dbReference type="Proteomes" id="UP000016934">
    <property type="component" value="Unassembled WGS sequence"/>
</dbReference>
<dbReference type="AlphaFoldDB" id="M2SZ76"/>
<evidence type="ECO:0000259" key="7">
    <source>
        <dbReference type="PROSITE" id="PS50850"/>
    </source>
</evidence>